<accession>A0A7X0IBJ7</accession>
<name>A0A7X0IBJ7_9ACTN</name>
<keyword evidence="1" id="KW-0472">Membrane</keyword>
<evidence type="ECO:0008006" key="4">
    <source>
        <dbReference type="Google" id="ProtNLM"/>
    </source>
</evidence>
<organism evidence="2 3">
    <name type="scientific">Sphaerisporangium rubeum</name>
    <dbReference type="NCBI Taxonomy" id="321317"/>
    <lineage>
        <taxon>Bacteria</taxon>
        <taxon>Bacillati</taxon>
        <taxon>Actinomycetota</taxon>
        <taxon>Actinomycetes</taxon>
        <taxon>Streptosporangiales</taxon>
        <taxon>Streptosporangiaceae</taxon>
        <taxon>Sphaerisporangium</taxon>
    </lineage>
</organism>
<evidence type="ECO:0000256" key="1">
    <source>
        <dbReference type="SAM" id="Phobius"/>
    </source>
</evidence>
<evidence type="ECO:0000313" key="3">
    <source>
        <dbReference type="Proteomes" id="UP000555564"/>
    </source>
</evidence>
<proteinExistence type="predicted"/>
<keyword evidence="3" id="KW-1185">Reference proteome</keyword>
<comment type="caution">
    <text evidence="2">The sequence shown here is derived from an EMBL/GenBank/DDBJ whole genome shotgun (WGS) entry which is preliminary data.</text>
</comment>
<evidence type="ECO:0000313" key="2">
    <source>
        <dbReference type="EMBL" id="MBB6472184.1"/>
    </source>
</evidence>
<reference evidence="2 3" key="1">
    <citation type="submission" date="2020-08" db="EMBL/GenBank/DDBJ databases">
        <title>Sequencing the genomes of 1000 actinobacteria strains.</title>
        <authorList>
            <person name="Klenk H.-P."/>
        </authorList>
    </citation>
    <scope>NUCLEOTIDE SEQUENCE [LARGE SCALE GENOMIC DNA]</scope>
    <source>
        <strain evidence="2 3">DSM 44936</strain>
    </source>
</reference>
<dbReference type="EMBL" id="JACHIU010000001">
    <property type="protein sequence ID" value="MBB6472184.1"/>
    <property type="molecule type" value="Genomic_DNA"/>
</dbReference>
<keyword evidence="1" id="KW-1133">Transmembrane helix</keyword>
<protein>
    <recommendedName>
        <fullName evidence="4">CU044_5270 family protein</fullName>
    </recommendedName>
</protein>
<gene>
    <name evidence="2" type="ORF">BJ992_001615</name>
</gene>
<dbReference type="NCBIfam" id="NF038083">
    <property type="entry name" value="CU044_5270_fam"/>
    <property type="match status" value="1"/>
</dbReference>
<feature type="transmembrane region" description="Helical" evidence="1">
    <location>
        <begin position="49"/>
        <end position="68"/>
    </location>
</feature>
<dbReference type="InterPro" id="IPR047789">
    <property type="entry name" value="CU044_5270-like"/>
</dbReference>
<keyword evidence="1" id="KW-0812">Transmembrane</keyword>
<dbReference type="RefSeq" id="WP_184979278.1">
    <property type="nucleotide sequence ID" value="NZ_BAAALO010000017.1"/>
</dbReference>
<dbReference type="Proteomes" id="UP000555564">
    <property type="component" value="Unassembled WGS sequence"/>
</dbReference>
<dbReference type="AlphaFoldDB" id="A0A7X0IBJ7"/>
<sequence>MNPMDRLRDARPAHLGGTGIDERTRAAELAYAMGRPREVTARRRWTRPVLGLALTGAAAAATAVALITQGATAPAQGPALAIPAPGSSSGAPATTPIELSASAVLLAAAEQADRQPDTTKAYWHTATVTRGLMTVDGGYTFVDQGRSESWTPSAAGGRTWSRTRFLGAKPATPDDEAAWRAAGAPEELRVKVPGKKAELILPTRPGKERVESYPPADGDKVFWLGRNVSMKDIRGLPSDPAKLKAWLLRSYAGHGTESSDTPMSSDEWLFTVASGLITDMPVTSATRGAAFRMLSALKSIEVQHDVTDAEGRTGTAVGIEQKSHVRDGSAPDGVLRARLIFDESTGQALGTDNVVVRPGGYQADLDPGTIWHSVTVLNAGWTDTRPSS</sequence>